<dbReference type="GO" id="GO:0016020">
    <property type="term" value="C:membrane"/>
    <property type="evidence" value="ECO:0007669"/>
    <property type="project" value="UniProtKB-SubCell"/>
</dbReference>
<dbReference type="Gene3D" id="1.10.3720.10">
    <property type="entry name" value="MetI-like"/>
    <property type="match status" value="1"/>
</dbReference>
<comment type="subcellular location">
    <subcellularLocation>
        <location evidence="1">Membrane</location>
        <topology evidence="1">Multi-pass membrane protein</topology>
    </subcellularLocation>
</comment>
<dbReference type="SUPFAM" id="SSF161098">
    <property type="entry name" value="MetI-like"/>
    <property type="match status" value="1"/>
</dbReference>
<dbReference type="Proteomes" id="UP000824094">
    <property type="component" value="Unassembled WGS sequence"/>
</dbReference>
<evidence type="ECO:0000256" key="1">
    <source>
        <dbReference type="ARBA" id="ARBA00004141"/>
    </source>
</evidence>
<keyword evidence="2 5" id="KW-0812">Transmembrane</keyword>
<reference evidence="6" key="2">
    <citation type="journal article" date="2021" name="PeerJ">
        <title>Extensive microbial diversity within the chicken gut microbiome revealed by metagenomics and culture.</title>
        <authorList>
            <person name="Gilroy R."/>
            <person name="Ravi A."/>
            <person name="Getino M."/>
            <person name="Pursley I."/>
            <person name="Horton D.L."/>
            <person name="Alikhan N.F."/>
            <person name="Baker D."/>
            <person name="Gharbi K."/>
            <person name="Hall N."/>
            <person name="Watson M."/>
            <person name="Adriaenssens E.M."/>
            <person name="Foster-Nyarko E."/>
            <person name="Jarju S."/>
            <person name="Secka A."/>
            <person name="Antonio M."/>
            <person name="Oren A."/>
            <person name="Chaudhuri R.R."/>
            <person name="La Ragione R."/>
            <person name="Hildebrand F."/>
            <person name="Pallen M.J."/>
        </authorList>
    </citation>
    <scope>NUCLEOTIDE SEQUENCE</scope>
    <source>
        <strain evidence="6">18911</strain>
    </source>
</reference>
<feature type="non-terminal residue" evidence="6">
    <location>
        <position position="52"/>
    </location>
</feature>
<proteinExistence type="predicted"/>
<accession>A0A9D1SHS9</accession>
<feature type="transmembrane region" description="Helical" evidence="5">
    <location>
        <begin position="12"/>
        <end position="30"/>
    </location>
</feature>
<evidence type="ECO:0000256" key="4">
    <source>
        <dbReference type="ARBA" id="ARBA00023136"/>
    </source>
</evidence>
<gene>
    <name evidence="6" type="ORF">IAB05_06195</name>
</gene>
<dbReference type="AlphaFoldDB" id="A0A9D1SHS9"/>
<evidence type="ECO:0000313" key="6">
    <source>
        <dbReference type="EMBL" id="HIU60964.1"/>
    </source>
</evidence>
<dbReference type="InterPro" id="IPR035906">
    <property type="entry name" value="MetI-like_sf"/>
</dbReference>
<reference evidence="6" key="1">
    <citation type="submission" date="2020-10" db="EMBL/GenBank/DDBJ databases">
        <authorList>
            <person name="Gilroy R."/>
        </authorList>
    </citation>
    <scope>NUCLEOTIDE SEQUENCE</scope>
    <source>
        <strain evidence="6">18911</strain>
    </source>
</reference>
<evidence type="ECO:0000313" key="7">
    <source>
        <dbReference type="Proteomes" id="UP000824094"/>
    </source>
</evidence>
<sequence>MVKKIAERGYVFLVLALMYLPIIMVIIFSFSNTSTFSFPDGFTLEGYKSLFT</sequence>
<evidence type="ECO:0000256" key="2">
    <source>
        <dbReference type="ARBA" id="ARBA00022692"/>
    </source>
</evidence>
<name>A0A9D1SHS9_9FIRM</name>
<keyword evidence="4 5" id="KW-0472">Membrane</keyword>
<protein>
    <submittedName>
        <fullName evidence="6">ABC transporter permease</fullName>
    </submittedName>
</protein>
<keyword evidence="3 5" id="KW-1133">Transmembrane helix</keyword>
<comment type="caution">
    <text evidence="6">The sequence shown here is derived from an EMBL/GenBank/DDBJ whole genome shotgun (WGS) entry which is preliminary data.</text>
</comment>
<dbReference type="EMBL" id="DVNF01000181">
    <property type="protein sequence ID" value="HIU60964.1"/>
    <property type="molecule type" value="Genomic_DNA"/>
</dbReference>
<evidence type="ECO:0000256" key="3">
    <source>
        <dbReference type="ARBA" id="ARBA00022989"/>
    </source>
</evidence>
<evidence type="ECO:0000256" key="5">
    <source>
        <dbReference type="SAM" id="Phobius"/>
    </source>
</evidence>
<organism evidence="6 7">
    <name type="scientific">Candidatus Stercoripulliclostridium merdigallinarum</name>
    <dbReference type="NCBI Taxonomy" id="2840951"/>
    <lineage>
        <taxon>Bacteria</taxon>
        <taxon>Bacillati</taxon>
        <taxon>Bacillota</taxon>
        <taxon>Clostridia</taxon>
        <taxon>Eubacteriales</taxon>
        <taxon>Candidatus Stercoripulliclostridium</taxon>
    </lineage>
</organism>